<keyword evidence="7 9" id="KW-0472">Membrane</keyword>
<keyword evidence="2" id="KW-0328">Glycosyltransferase</keyword>
<keyword evidence="11" id="KW-1185">Reference proteome</keyword>
<dbReference type="OrthoDB" id="9766299at2"/>
<dbReference type="GO" id="GO:0071555">
    <property type="term" value="P:cell wall organization"/>
    <property type="evidence" value="ECO:0007669"/>
    <property type="project" value="UniProtKB-KW"/>
</dbReference>
<keyword evidence="6" id="KW-0333">Golgi apparatus</keyword>
<evidence type="ECO:0000256" key="6">
    <source>
        <dbReference type="ARBA" id="ARBA00023034"/>
    </source>
</evidence>
<evidence type="ECO:0000256" key="8">
    <source>
        <dbReference type="ARBA" id="ARBA00023316"/>
    </source>
</evidence>
<sequence length="487" mass="55406">MWWQNGILFLYTAALGVLFIFSAGQAFLIYFYLKAKKKPAPQKPSLPLHLPKITVQLPLFNELYVTERLINAVCQLDYPKELLQIQVLDDSTDQSLAFTKKLVDDKKRLGFNICQLKREKNIGFKAGALQHGLQQATGEFIAIFDADFIPEADFLKQLLPYFRDKKIGMVQSRWGHLNNNYSLLTKVQGFGLDGHFSVEQGGRSARGLFMSFNGTAGLWRKACILDAGAWQHDTLTEDLDLSYRAQLKGWKFKYLEDVVSPAELPATLNALKSQQHRWTKGAIEVSKKTFENLWQADVSKHKKLFGFFHLLNSYAFVFVFLAAVLSIPVLLIKNAVGVPNWYFPLLGIFALAFVIMCAFYIVAFYQSHRSLKNFIVTFLAFVSVSMALSYHNSVAVLEGLFGFKSAFIRTPKFNILKSEKPVKNIYANYAFPLSFYVECALMLYFVFGIVAAYHFKDFALLPFHLFLVSGFGILNFYALKDRMKGKA</sequence>
<name>A0A419S660_9SPHI</name>
<dbReference type="SUPFAM" id="SSF53448">
    <property type="entry name" value="Nucleotide-diphospho-sugar transferases"/>
    <property type="match status" value="1"/>
</dbReference>
<protein>
    <submittedName>
        <fullName evidence="10">Glycosyl transferase family 2</fullName>
    </submittedName>
</protein>
<dbReference type="GO" id="GO:0016757">
    <property type="term" value="F:glycosyltransferase activity"/>
    <property type="evidence" value="ECO:0007669"/>
    <property type="project" value="UniProtKB-KW"/>
</dbReference>
<reference evidence="10 11" key="1">
    <citation type="submission" date="2016-07" db="EMBL/GenBank/DDBJ databases">
        <title>Genome of Pelobium manganitolerans.</title>
        <authorList>
            <person name="Wu S."/>
            <person name="Wang G."/>
        </authorList>
    </citation>
    <scope>NUCLEOTIDE SEQUENCE [LARGE SCALE GENOMIC DNA]</scope>
    <source>
        <strain evidence="10 11">YS-25</strain>
    </source>
</reference>
<evidence type="ECO:0000313" key="10">
    <source>
        <dbReference type="EMBL" id="RKD16325.1"/>
    </source>
</evidence>
<evidence type="ECO:0000256" key="9">
    <source>
        <dbReference type="SAM" id="Phobius"/>
    </source>
</evidence>
<evidence type="ECO:0000256" key="5">
    <source>
        <dbReference type="ARBA" id="ARBA00022989"/>
    </source>
</evidence>
<accession>A0A419S660</accession>
<dbReference type="Proteomes" id="UP000283433">
    <property type="component" value="Unassembled WGS sequence"/>
</dbReference>
<organism evidence="10 11">
    <name type="scientific">Pelobium manganitolerans</name>
    <dbReference type="NCBI Taxonomy" id="1842495"/>
    <lineage>
        <taxon>Bacteria</taxon>
        <taxon>Pseudomonadati</taxon>
        <taxon>Bacteroidota</taxon>
        <taxon>Sphingobacteriia</taxon>
        <taxon>Sphingobacteriales</taxon>
        <taxon>Sphingobacteriaceae</taxon>
        <taxon>Pelobium</taxon>
    </lineage>
</organism>
<evidence type="ECO:0000256" key="7">
    <source>
        <dbReference type="ARBA" id="ARBA00023136"/>
    </source>
</evidence>
<feature type="transmembrane region" description="Helical" evidence="9">
    <location>
        <begin position="6"/>
        <end position="33"/>
    </location>
</feature>
<dbReference type="PANTHER" id="PTHR32044:SF80">
    <property type="entry name" value="XYLOGLUCAN GLYCOSYLTRANSFERASE 2-RELATED"/>
    <property type="match status" value="1"/>
</dbReference>
<dbReference type="Gene3D" id="3.90.550.10">
    <property type="entry name" value="Spore Coat Polysaccharide Biosynthesis Protein SpsA, Chain A"/>
    <property type="match status" value="1"/>
</dbReference>
<feature type="transmembrane region" description="Helical" evidence="9">
    <location>
        <begin position="304"/>
        <end position="329"/>
    </location>
</feature>
<dbReference type="Pfam" id="PF13641">
    <property type="entry name" value="Glyco_tranf_2_3"/>
    <property type="match status" value="1"/>
</dbReference>
<evidence type="ECO:0000256" key="1">
    <source>
        <dbReference type="ARBA" id="ARBA00004653"/>
    </source>
</evidence>
<keyword evidence="3 10" id="KW-0808">Transferase</keyword>
<evidence type="ECO:0000256" key="2">
    <source>
        <dbReference type="ARBA" id="ARBA00022676"/>
    </source>
</evidence>
<dbReference type="CDD" id="cd06437">
    <property type="entry name" value="CESA_CaSu_A2"/>
    <property type="match status" value="1"/>
</dbReference>
<dbReference type="RefSeq" id="WP_120181824.1">
    <property type="nucleotide sequence ID" value="NZ_MBTA01000023.1"/>
</dbReference>
<gene>
    <name evidence="10" type="ORF">BCY91_05495</name>
</gene>
<evidence type="ECO:0000256" key="3">
    <source>
        <dbReference type="ARBA" id="ARBA00022679"/>
    </source>
</evidence>
<keyword evidence="5 9" id="KW-1133">Transmembrane helix</keyword>
<evidence type="ECO:0000313" key="11">
    <source>
        <dbReference type="Proteomes" id="UP000283433"/>
    </source>
</evidence>
<dbReference type="FunFam" id="3.90.550.10:FF:000057">
    <property type="entry name" value="Glycosyltransferase-like protein, family 2"/>
    <property type="match status" value="1"/>
</dbReference>
<dbReference type="EMBL" id="MBTA01000023">
    <property type="protein sequence ID" value="RKD16325.1"/>
    <property type="molecule type" value="Genomic_DNA"/>
</dbReference>
<dbReference type="PANTHER" id="PTHR32044">
    <property type="entry name" value="GLUCOMANNAN 4-BETA-MANNOSYLTRANSFERASE 9"/>
    <property type="match status" value="1"/>
</dbReference>
<feature type="transmembrane region" description="Helical" evidence="9">
    <location>
        <begin position="433"/>
        <end position="453"/>
    </location>
</feature>
<feature type="transmembrane region" description="Helical" evidence="9">
    <location>
        <begin position="341"/>
        <end position="362"/>
    </location>
</feature>
<keyword evidence="4 9" id="KW-0812">Transmembrane</keyword>
<evidence type="ECO:0000256" key="4">
    <source>
        <dbReference type="ARBA" id="ARBA00022692"/>
    </source>
</evidence>
<dbReference type="InterPro" id="IPR029044">
    <property type="entry name" value="Nucleotide-diphossugar_trans"/>
</dbReference>
<keyword evidence="8" id="KW-0961">Cell wall biogenesis/degradation</keyword>
<feature type="transmembrane region" description="Helical" evidence="9">
    <location>
        <begin position="460"/>
        <end position="479"/>
    </location>
</feature>
<comment type="caution">
    <text evidence="10">The sequence shown here is derived from an EMBL/GenBank/DDBJ whole genome shotgun (WGS) entry which is preliminary data.</text>
</comment>
<comment type="subcellular location">
    <subcellularLocation>
        <location evidence="1">Golgi apparatus membrane</location>
        <topology evidence="1">Multi-pass membrane protein</topology>
    </subcellularLocation>
</comment>
<dbReference type="AlphaFoldDB" id="A0A419S660"/>
<proteinExistence type="predicted"/>